<comment type="caution">
    <text evidence="4">The sequence shown here is derived from an EMBL/GenBank/DDBJ whole genome shotgun (WGS) entry which is preliminary data.</text>
</comment>
<dbReference type="Gene3D" id="3.40.50.720">
    <property type="entry name" value="NAD(P)-binding Rossmann-like Domain"/>
    <property type="match status" value="2"/>
</dbReference>
<evidence type="ECO:0000259" key="3">
    <source>
        <dbReference type="Pfam" id="PF01073"/>
    </source>
</evidence>
<accession>A0A3D8QDN5</accession>
<dbReference type="EMBL" id="PDLM01000016">
    <property type="protein sequence ID" value="RDW59962.1"/>
    <property type="molecule type" value="Genomic_DNA"/>
</dbReference>
<evidence type="ECO:0000313" key="5">
    <source>
        <dbReference type="Proteomes" id="UP000256645"/>
    </source>
</evidence>
<dbReference type="Pfam" id="PF01073">
    <property type="entry name" value="3Beta_HSD"/>
    <property type="match status" value="1"/>
</dbReference>
<dbReference type="SUPFAM" id="SSF51735">
    <property type="entry name" value="NAD(P)-binding Rossmann-fold domains"/>
    <property type="match status" value="1"/>
</dbReference>
<proteinExistence type="inferred from homology"/>
<evidence type="ECO:0000313" key="4">
    <source>
        <dbReference type="EMBL" id="RDW59962.1"/>
    </source>
</evidence>
<feature type="domain" description="3-beta hydroxysteroid dehydrogenase/isomerase" evidence="3">
    <location>
        <begin position="33"/>
        <end position="124"/>
    </location>
</feature>
<protein>
    <recommendedName>
        <fullName evidence="3">3-beta hydroxysteroid dehydrogenase/isomerase domain-containing protein</fullName>
    </recommendedName>
</protein>
<dbReference type="GO" id="GO:0006694">
    <property type="term" value="P:steroid biosynthetic process"/>
    <property type="evidence" value="ECO:0007669"/>
    <property type="project" value="InterPro"/>
</dbReference>
<dbReference type="OrthoDB" id="2735536at2759"/>
<comment type="similarity">
    <text evidence="2">Belongs to the NAD(P)-dependent epimerase/dehydratase family. Dihydroflavonol-4-reductase subfamily.</text>
</comment>
<name>A0A3D8QDN5_9HELO</name>
<gene>
    <name evidence="4" type="ORF">BP6252_13049</name>
</gene>
<dbReference type="InterPro" id="IPR002225">
    <property type="entry name" value="3Beta_OHSteriod_DH/Estase"/>
</dbReference>
<dbReference type="GO" id="GO:0016616">
    <property type="term" value="F:oxidoreductase activity, acting on the CH-OH group of donors, NAD or NADP as acceptor"/>
    <property type="evidence" value="ECO:0007669"/>
    <property type="project" value="InterPro"/>
</dbReference>
<dbReference type="AlphaFoldDB" id="A0A3D8QDN5"/>
<keyword evidence="1" id="KW-0560">Oxidoreductase</keyword>
<organism evidence="4 5">
    <name type="scientific">Coleophoma cylindrospora</name>
    <dbReference type="NCBI Taxonomy" id="1849047"/>
    <lineage>
        <taxon>Eukaryota</taxon>
        <taxon>Fungi</taxon>
        <taxon>Dikarya</taxon>
        <taxon>Ascomycota</taxon>
        <taxon>Pezizomycotina</taxon>
        <taxon>Leotiomycetes</taxon>
        <taxon>Helotiales</taxon>
        <taxon>Dermateaceae</taxon>
        <taxon>Coleophoma</taxon>
    </lineage>
</organism>
<sequence>MTEPRTTIPKGSWIRVTAWLQSSSYGSRSSKSSWLVEDLFKSSAYNGDFELVQVSDLAATGAFDESVKGMSAVLHVASITSFDPDPNKVVPQTVAGATSILHASLQQPSMKAFVYTSSIVAASKTEAEIAVQKFIAEKKPHFGVNSVFPAAIIGEPLDKKHLEIPYAFLKILYDGNISVLPSMSPVFHIDVKDVALLHVAAVLDPGLKNARLQAWAESYGWYDVLAIHCSEALPRTKIWRRYIVSNTAFHDN</sequence>
<dbReference type="STRING" id="1849047.A0A3D8QDN5"/>
<evidence type="ECO:0000256" key="1">
    <source>
        <dbReference type="ARBA" id="ARBA00023002"/>
    </source>
</evidence>
<dbReference type="InterPro" id="IPR036291">
    <property type="entry name" value="NAD(P)-bd_dom_sf"/>
</dbReference>
<dbReference type="PANTHER" id="PTHR10366:SF562">
    <property type="entry name" value="ALDEHYDE REDUCTASE II (AFU_ORTHOLOGUE AFUA_1G11360)"/>
    <property type="match status" value="1"/>
</dbReference>
<keyword evidence="5" id="KW-1185">Reference proteome</keyword>
<evidence type="ECO:0000256" key="2">
    <source>
        <dbReference type="ARBA" id="ARBA00023445"/>
    </source>
</evidence>
<dbReference type="PANTHER" id="PTHR10366">
    <property type="entry name" value="NAD DEPENDENT EPIMERASE/DEHYDRATASE"/>
    <property type="match status" value="1"/>
</dbReference>
<dbReference type="InterPro" id="IPR050425">
    <property type="entry name" value="NAD(P)_dehydrat-like"/>
</dbReference>
<reference evidence="4 5" key="1">
    <citation type="journal article" date="2018" name="IMA Fungus">
        <title>IMA Genome-F 9: Draft genome sequence of Annulohypoxylon stygium, Aspergillus mulundensis, Berkeleyomyces basicola (syn. Thielaviopsis basicola), Ceratocystis smalleyi, two Cercospora beticola strains, Coleophoma cylindrospora, Fusarium fracticaudum, Phialophora cf. hyalina, and Morchella septimelata.</title>
        <authorList>
            <person name="Wingfield B.D."/>
            <person name="Bills G.F."/>
            <person name="Dong Y."/>
            <person name="Huang W."/>
            <person name="Nel W.J."/>
            <person name="Swalarsk-Parry B.S."/>
            <person name="Vaghefi N."/>
            <person name="Wilken P.M."/>
            <person name="An Z."/>
            <person name="de Beer Z.W."/>
            <person name="De Vos L."/>
            <person name="Chen L."/>
            <person name="Duong T.A."/>
            <person name="Gao Y."/>
            <person name="Hammerbacher A."/>
            <person name="Kikkert J.R."/>
            <person name="Li Y."/>
            <person name="Li H."/>
            <person name="Li K."/>
            <person name="Li Q."/>
            <person name="Liu X."/>
            <person name="Ma X."/>
            <person name="Naidoo K."/>
            <person name="Pethybridge S.J."/>
            <person name="Sun J."/>
            <person name="Steenkamp E.T."/>
            <person name="van der Nest M.A."/>
            <person name="van Wyk S."/>
            <person name="Wingfield M.J."/>
            <person name="Xiong C."/>
            <person name="Yue Q."/>
            <person name="Zhang X."/>
        </authorList>
    </citation>
    <scope>NUCLEOTIDE SEQUENCE [LARGE SCALE GENOMIC DNA]</scope>
    <source>
        <strain evidence="4 5">BP6252</strain>
    </source>
</reference>
<dbReference type="Proteomes" id="UP000256645">
    <property type="component" value="Unassembled WGS sequence"/>
</dbReference>